<dbReference type="PANTHER" id="PTHR22589:SF14">
    <property type="entry name" value="CHOLINE O-ACETYLTRANSFERASE"/>
    <property type="match status" value="1"/>
</dbReference>
<dbReference type="InterPro" id="IPR000542">
    <property type="entry name" value="Carn_acyl_trans"/>
</dbReference>
<dbReference type="EMBL" id="LUCH01001677">
    <property type="protein sequence ID" value="KAF5402657.1"/>
    <property type="molecule type" value="Genomic_DNA"/>
</dbReference>
<dbReference type="InterPro" id="IPR039551">
    <property type="entry name" value="Cho/carn_acyl_trans"/>
</dbReference>
<keyword evidence="11" id="KW-1185">Reference proteome</keyword>
<keyword evidence="3" id="KW-0530">Neurotransmitter biosynthesis</keyword>
<dbReference type="Proteomes" id="UP000748531">
    <property type="component" value="Unassembled WGS sequence"/>
</dbReference>
<dbReference type="PROSITE" id="PS00440">
    <property type="entry name" value="ACYLTRANSF_C_2"/>
    <property type="match status" value="1"/>
</dbReference>
<dbReference type="GO" id="GO:0045202">
    <property type="term" value="C:synapse"/>
    <property type="evidence" value="ECO:0007669"/>
    <property type="project" value="GOC"/>
</dbReference>
<comment type="caution">
    <text evidence="10">The sequence shown here is derived from an EMBL/GenBank/DDBJ whole genome shotgun (WGS) entry which is preliminary data.</text>
</comment>
<evidence type="ECO:0000256" key="7">
    <source>
        <dbReference type="PIRSR" id="PIRSR600542-1"/>
    </source>
</evidence>
<dbReference type="Gene3D" id="3.30.559.10">
    <property type="entry name" value="Chloramphenicol acetyltransferase-like domain"/>
    <property type="match status" value="1"/>
</dbReference>
<evidence type="ECO:0000259" key="9">
    <source>
        <dbReference type="Pfam" id="PF00755"/>
    </source>
</evidence>
<evidence type="ECO:0000313" key="10">
    <source>
        <dbReference type="EMBL" id="KAF5402657.1"/>
    </source>
</evidence>
<keyword evidence="2 8" id="KW-0808">Transferase</keyword>
<organism evidence="10 11">
    <name type="scientific">Paragonimus heterotremus</name>
    <dbReference type="NCBI Taxonomy" id="100268"/>
    <lineage>
        <taxon>Eukaryota</taxon>
        <taxon>Metazoa</taxon>
        <taxon>Spiralia</taxon>
        <taxon>Lophotrochozoa</taxon>
        <taxon>Platyhelminthes</taxon>
        <taxon>Trematoda</taxon>
        <taxon>Digenea</taxon>
        <taxon>Plagiorchiida</taxon>
        <taxon>Troglotremata</taxon>
        <taxon>Troglotrematidae</taxon>
        <taxon>Paragonimus</taxon>
    </lineage>
</organism>
<protein>
    <recommendedName>
        <fullName evidence="6">Choline O-acetyltransferase</fullName>
        <ecNumber evidence="5">2.3.1.6</ecNumber>
    </recommendedName>
</protein>
<evidence type="ECO:0000256" key="3">
    <source>
        <dbReference type="ARBA" id="ARBA00022979"/>
    </source>
</evidence>
<comment type="similarity">
    <text evidence="1 8">Belongs to the carnitine/choline acetyltransferase family.</text>
</comment>
<keyword evidence="4 8" id="KW-0012">Acyltransferase</keyword>
<dbReference type="Gene3D" id="3.30.559.70">
    <property type="entry name" value="Choline/Carnitine o-acyltransferase, domain 2"/>
    <property type="match status" value="1"/>
</dbReference>
<dbReference type="GO" id="GO:0007274">
    <property type="term" value="P:neuromuscular synaptic transmission"/>
    <property type="evidence" value="ECO:0007669"/>
    <property type="project" value="TreeGrafter"/>
</dbReference>
<evidence type="ECO:0000256" key="2">
    <source>
        <dbReference type="ARBA" id="ARBA00022679"/>
    </source>
</evidence>
<accession>A0A8J4TGY2</accession>
<evidence type="ECO:0000256" key="1">
    <source>
        <dbReference type="ARBA" id="ARBA00005232"/>
    </source>
</evidence>
<feature type="active site" description="Proton acceptor" evidence="7">
    <location>
        <position position="371"/>
    </location>
</feature>
<dbReference type="GO" id="GO:0004102">
    <property type="term" value="F:choline O-acetyltransferase activity"/>
    <property type="evidence" value="ECO:0007669"/>
    <property type="project" value="UniProtKB-EC"/>
</dbReference>
<dbReference type="PANTHER" id="PTHR22589">
    <property type="entry name" value="CARNITINE O-ACYLTRANSFERASE"/>
    <property type="match status" value="1"/>
</dbReference>
<dbReference type="InterPro" id="IPR023213">
    <property type="entry name" value="CAT-like_dom_sf"/>
</dbReference>
<evidence type="ECO:0000256" key="8">
    <source>
        <dbReference type="RuleBase" id="RU003801"/>
    </source>
</evidence>
<evidence type="ECO:0000256" key="4">
    <source>
        <dbReference type="ARBA" id="ARBA00023315"/>
    </source>
</evidence>
<dbReference type="GO" id="GO:0008292">
    <property type="term" value="P:acetylcholine biosynthetic process"/>
    <property type="evidence" value="ECO:0007669"/>
    <property type="project" value="TreeGrafter"/>
</dbReference>
<dbReference type="OrthoDB" id="240216at2759"/>
<dbReference type="GO" id="GO:0043005">
    <property type="term" value="C:neuron projection"/>
    <property type="evidence" value="ECO:0007669"/>
    <property type="project" value="TreeGrafter"/>
</dbReference>
<proteinExistence type="inferred from homology"/>
<dbReference type="GO" id="GO:0005737">
    <property type="term" value="C:cytoplasm"/>
    <property type="evidence" value="ECO:0007669"/>
    <property type="project" value="TreeGrafter"/>
</dbReference>
<evidence type="ECO:0000256" key="6">
    <source>
        <dbReference type="ARBA" id="ARBA00040495"/>
    </source>
</evidence>
<reference evidence="10" key="1">
    <citation type="submission" date="2019-05" db="EMBL/GenBank/DDBJ databases">
        <title>Annotation for the trematode Paragonimus heterotremus.</title>
        <authorList>
            <person name="Choi Y.-J."/>
        </authorList>
    </citation>
    <scope>NUCLEOTIDE SEQUENCE</scope>
    <source>
        <strain evidence="10">LC</strain>
    </source>
</reference>
<feature type="domain" description="Choline/carnitine acyltransferase" evidence="9">
    <location>
        <begin position="32"/>
        <end position="641"/>
    </location>
</feature>
<sequence length="684" mass="78441">MSHPVKEFVRRISTLDVEQYPEWDLSAPLPRLPTPKLKNTLDRYLRLVAPVISSEAFERTKRIVEEFSQPGGEGEKLQHLLEEYAKTKVNWVTEWWLDDMYLQNPLPLPINSNPGMVFPRNSFISARQQLRFAAQLISGILDYKTILDTRSLPIDRARHSRKGQPLCMEQYYRLFTSYRYPGKVKDTLVTKTERDPFDPEHITVVCLDQYFIMEVISNGTKLCEEDIYNQLRRITQFAEEIVSGDTEYAVQPRVGALTALPRTEWAEVWEHMCKDSQNKGNLEAIANSMFILCLDQPIGPVRELDEETQLNGSIEDLNEPNTTEYRRGDVSLALQLLHGMGSKYNASNRWYDKTMQFIISRDGNCGLNYEHSVAEGIAVIRLIEHILQYMQEVKRWRLVRFPSVCELASPKRLEWNLDAKTLNMITKALREIDQIADDLDLYILRYKEYGREFPKTVNMSPDSYIQLALQLAHFKLHNYLVPTYESASTRRFALARVDNIRACSMPALEWCKAMTGQTPCTVDEKIRLLRKAMDWQTEIMLETILGHGVDNHLLGLRQIAQEHGLKLPQIFTDETYKEANRFRLSTSQVPTTMDAFMCYGAVVPNGYGAAYNPHPDNIVTVISCWRTNPENSAAKFADMLASAFTEMRDLIQSNTALAKEAPKEPVEWSIARSLGADVTGSGNV</sequence>
<dbReference type="AlphaFoldDB" id="A0A8J4TGY2"/>
<name>A0A8J4TGY2_9TREM</name>
<dbReference type="SUPFAM" id="SSF52777">
    <property type="entry name" value="CoA-dependent acyltransferases"/>
    <property type="match status" value="2"/>
</dbReference>
<dbReference type="PROSITE" id="PS00439">
    <property type="entry name" value="ACYLTRANSF_C_1"/>
    <property type="match status" value="1"/>
</dbReference>
<dbReference type="EC" id="2.3.1.6" evidence="5"/>
<dbReference type="Pfam" id="PF00755">
    <property type="entry name" value="Carn_acyltransf"/>
    <property type="match status" value="1"/>
</dbReference>
<dbReference type="InterPro" id="IPR042231">
    <property type="entry name" value="Cho/carn_acyl_trans_2"/>
</dbReference>
<evidence type="ECO:0000256" key="5">
    <source>
        <dbReference type="ARBA" id="ARBA00039091"/>
    </source>
</evidence>
<evidence type="ECO:0000313" key="11">
    <source>
        <dbReference type="Proteomes" id="UP000748531"/>
    </source>
</evidence>
<gene>
    <name evidence="10" type="ORF">PHET_04148</name>
</gene>